<gene>
    <name evidence="3" type="ORF">DASC09_046320</name>
</gene>
<evidence type="ECO:0008006" key="5">
    <source>
        <dbReference type="Google" id="ProtNLM"/>
    </source>
</evidence>
<protein>
    <recommendedName>
        <fullName evidence="5">SAP domain-containing protein</fullName>
    </recommendedName>
</protein>
<dbReference type="GO" id="GO:0016020">
    <property type="term" value="C:membrane"/>
    <property type="evidence" value="ECO:0007669"/>
    <property type="project" value="TreeGrafter"/>
</dbReference>
<dbReference type="Proteomes" id="UP001360560">
    <property type="component" value="Unassembled WGS sequence"/>
</dbReference>
<evidence type="ECO:0000256" key="1">
    <source>
        <dbReference type="SAM" id="MobiDB-lite"/>
    </source>
</evidence>
<feature type="region of interest" description="Disordered" evidence="1">
    <location>
        <begin position="65"/>
        <end position="148"/>
    </location>
</feature>
<comment type="caution">
    <text evidence="3">The sequence shown here is derived from an EMBL/GenBank/DDBJ whole genome shotgun (WGS) entry which is preliminary data.</text>
</comment>
<dbReference type="AlphaFoldDB" id="A0AAV5QRU2"/>
<evidence type="ECO:0000256" key="2">
    <source>
        <dbReference type="SAM" id="Phobius"/>
    </source>
</evidence>
<reference evidence="3 4" key="1">
    <citation type="journal article" date="2023" name="Elife">
        <title>Identification of key yeast species and microbe-microbe interactions impacting larval growth of Drosophila in the wild.</title>
        <authorList>
            <person name="Mure A."/>
            <person name="Sugiura Y."/>
            <person name="Maeda R."/>
            <person name="Honda K."/>
            <person name="Sakurai N."/>
            <person name="Takahashi Y."/>
            <person name="Watada M."/>
            <person name="Katoh T."/>
            <person name="Gotoh A."/>
            <person name="Gotoh Y."/>
            <person name="Taniguchi I."/>
            <person name="Nakamura K."/>
            <person name="Hayashi T."/>
            <person name="Katayama T."/>
            <person name="Uemura T."/>
            <person name="Hattori Y."/>
        </authorList>
    </citation>
    <scope>NUCLEOTIDE SEQUENCE [LARGE SCALE GENOMIC DNA]</scope>
    <source>
        <strain evidence="3 4">SC-9</strain>
    </source>
</reference>
<evidence type="ECO:0000313" key="4">
    <source>
        <dbReference type="Proteomes" id="UP001360560"/>
    </source>
</evidence>
<feature type="transmembrane region" description="Helical" evidence="2">
    <location>
        <begin position="254"/>
        <end position="276"/>
    </location>
</feature>
<feature type="transmembrane region" description="Helical" evidence="2">
    <location>
        <begin position="344"/>
        <end position="370"/>
    </location>
</feature>
<feature type="compositionally biased region" description="Acidic residues" evidence="1">
    <location>
        <begin position="96"/>
        <end position="141"/>
    </location>
</feature>
<accession>A0AAV5QRU2</accession>
<dbReference type="PANTHER" id="PTHR41807">
    <property type="entry name" value="GLUTATHIONE TRANSFERASE 3"/>
    <property type="match status" value="1"/>
</dbReference>
<keyword evidence="2" id="KW-0812">Transmembrane</keyword>
<proteinExistence type="predicted"/>
<evidence type="ECO:0000313" key="3">
    <source>
        <dbReference type="EMBL" id="GMM37307.1"/>
    </source>
</evidence>
<name>A0AAV5QRU2_9ASCO</name>
<dbReference type="InterPro" id="IPR038872">
    <property type="entry name" value="Put_GTT3"/>
</dbReference>
<feature type="compositionally biased region" description="Polar residues" evidence="1">
    <location>
        <begin position="68"/>
        <end position="81"/>
    </location>
</feature>
<organism evidence="3 4">
    <name type="scientific">Saccharomycopsis crataegensis</name>
    <dbReference type="NCBI Taxonomy" id="43959"/>
    <lineage>
        <taxon>Eukaryota</taxon>
        <taxon>Fungi</taxon>
        <taxon>Dikarya</taxon>
        <taxon>Ascomycota</taxon>
        <taxon>Saccharomycotina</taxon>
        <taxon>Saccharomycetes</taxon>
        <taxon>Saccharomycopsidaceae</taxon>
        <taxon>Saccharomycopsis</taxon>
    </lineage>
</organism>
<keyword evidence="2" id="KW-1133">Transmembrane helix</keyword>
<dbReference type="GeneID" id="90075282"/>
<keyword evidence="4" id="KW-1185">Reference proteome</keyword>
<dbReference type="EMBL" id="BTFZ01000011">
    <property type="protein sequence ID" value="GMM37307.1"/>
    <property type="molecule type" value="Genomic_DNA"/>
</dbReference>
<sequence length="372" mass="41832">MSLKQLKKSELQQLAEGLGLGEIEGTKAIIEEQINVHFDLHPELEDHKGYAKYFGYRKRMGTPVKALRSSTISTPSKSFRASESDVSESDGSGSEDSGEEDEEEELVEGVKEEEEDNEEEEEEGEEEEEEEEETLEQEIEELPSSTEEAEVQLYNELKVKASEKFKALKAKSHECYETTIEEIIAKNSSLKSFFSTPATIYNLELLVEFYSVASYFLTFVPIKQLVPLSIEKSLPESINQIKVPHIVNFLKLEAVAVICFWFTISLFLPMVTSYYVNFNKSGAKYDPFSFFVSKGLLHYFFLGKAIGFEDIANDAMVSASKVSGVDVGLTVFDYFRDLIFEETIILRTALGLIPFFGNGVAVLISLYVAISS</sequence>
<dbReference type="PANTHER" id="PTHR41807:SF1">
    <property type="entry name" value="GLUTATHIONE TRANSFERASE 3"/>
    <property type="match status" value="1"/>
</dbReference>
<dbReference type="RefSeq" id="XP_064854303.1">
    <property type="nucleotide sequence ID" value="XM_064998231.1"/>
</dbReference>
<keyword evidence="2" id="KW-0472">Membrane</keyword>